<dbReference type="Proteomes" id="UP000696485">
    <property type="component" value="Unassembled WGS sequence"/>
</dbReference>
<dbReference type="EMBL" id="JAAAUY010000390">
    <property type="protein sequence ID" value="KAF9330535.1"/>
    <property type="molecule type" value="Genomic_DNA"/>
</dbReference>
<gene>
    <name evidence="1" type="ORF">BG006_006523</name>
</gene>
<evidence type="ECO:0000313" key="1">
    <source>
        <dbReference type="EMBL" id="KAF9330535.1"/>
    </source>
</evidence>
<keyword evidence="2" id="KW-1185">Reference proteome</keyword>
<accession>A0A9P5SL18</accession>
<name>A0A9P5SL18_9FUNG</name>
<evidence type="ECO:0000313" key="2">
    <source>
        <dbReference type="Proteomes" id="UP000696485"/>
    </source>
</evidence>
<dbReference type="AlphaFoldDB" id="A0A9P5SL18"/>
<organism evidence="1 2">
    <name type="scientific">Podila minutissima</name>
    <dbReference type="NCBI Taxonomy" id="64525"/>
    <lineage>
        <taxon>Eukaryota</taxon>
        <taxon>Fungi</taxon>
        <taxon>Fungi incertae sedis</taxon>
        <taxon>Mucoromycota</taxon>
        <taxon>Mortierellomycotina</taxon>
        <taxon>Mortierellomycetes</taxon>
        <taxon>Mortierellales</taxon>
        <taxon>Mortierellaceae</taxon>
        <taxon>Podila</taxon>
    </lineage>
</organism>
<protein>
    <submittedName>
        <fullName evidence="1">Uncharacterized protein</fullName>
    </submittedName>
</protein>
<reference evidence="1" key="1">
    <citation type="journal article" date="2020" name="Fungal Divers.">
        <title>Resolving the Mortierellaceae phylogeny through synthesis of multi-gene phylogenetics and phylogenomics.</title>
        <authorList>
            <person name="Vandepol N."/>
            <person name="Liber J."/>
            <person name="Desiro A."/>
            <person name="Na H."/>
            <person name="Kennedy M."/>
            <person name="Barry K."/>
            <person name="Grigoriev I.V."/>
            <person name="Miller A.N."/>
            <person name="O'Donnell K."/>
            <person name="Stajich J.E."/>
            <person name="Bonito G."/>
        </authorList>
    </citation>
    <scope>NUCLEOTIDE SEQUENCE</scope>
    <source>
        <strain evidence="1">NVP1</strain>
    </source>
</reference>
<proteinExistence type="predicted"/>
<comment type="caution">
    <text evidence="1">The sequence shown here is derived from an EMBL/GenBank/DDBJ whole genome shotgun (WGS) entry which is preliminary data.</text>
</comment>
<sequence>MSKAQALSEYVRNHGAVKEALETLQGTRGLKVSGLLNVNFTRWNSHFMMLTRLVKYINLVKDVQKYLLEDEAMMDCGFDVESKMLSADEKK</sequence>